<reference evidence="1" key="1">
    <citation type="submission" date="2020-12" db="EMBL/GenBank/DDBJ databases">
        <title>GES Beta-lactamases isolated from hospital effluents in Brazil.</title>
        <authorList>
            <person name="Conte D."/>
            <person name="Mesa D."/>
            <person name="Palmeiro J.K."/>
            <person name="Dalla-Costa L.M."/>
        </authorList>
    </citation>
    <scope>NUCLEOTIDE SEQUENCE [LARGE SCALE GENOMIC DNA]</scope>
    <source>
        <strain evidence="1">Aero21</strain>
    </source>
</reference>
<evidence type="ECO:0000313" key="1">
    <source>
        <dbReference type="EMBL" id="QQA60071.1"/>
    </source>
</evidence>
<sequence>MTKLKEYLEEAKIAKDTSLALPSSNALANVIAKELIASPLVQISNTEASEFSHKVSELATSAEVINELSDEIGVPKSYETEDEFVKRAKSTLTSILKRKLSK</sequence>
<dbReference type="EMBL" id="CP065937">
    <property type="protein sequence ID" value="QQA60071.1"/>
    <property type="molecule type" value="Genomic_DNA"/>
</dbReference>
<proteinExistence type="predicted"/>
<dbReference type="RefSeq" id="WP_053288386.1">
    <property type="nucleotide sequence ID" value="NZ_JALKNA010000093.1"/>
</dbReference>
<organism evidence="1">
    <name type="scientific">Aeromonas caviae</name>
    <name type="common">Aeromonas punctata</name>
    <dbReference type="NCBI Taxonomy" id="648"/>
    <lineage>
        <taxon>Bacteria</taxon>
        <taxon>Pseudomonadati</taxon>
        <taxon>Pseudomonadota</taxon>
        <taxon>Gammaproteobacteria</taxon>
        <taxon>Aeromonadales</taxon>
        <taxon>Aeromonadaceae</taxon>
        <taxon>Aeromonas</taxon>
    </lineage>
</organism>
<gene>
    <name evidence="1" type="ORF">JC965_17935</name>
</gene>
<protein>
    <submittedName>
        <fullName evidence="1">Uncharacterized protein</fullName>
    </submittedName>
</protein>
<name>A0A7T3X108_AERCA</name>
<dbReference type="AlphaFoldDB" id="A0A7T3X108"/>
<accession>A0A7T3X108</accession>